<dbReference type="Proteomes" id="UP001153404">
    <property type="component" value="Unassembled WGS sequence"/>
</dbReference>
<evidence type="ECO:0000256" key="1">
    <source>
        <dbReference type="ARBA" id="ARBA00010211"/>
    </source>
</evidence>
<sequence>MQFTKKDDPSGRVSLGVLENDGQVRLFAEGMELKSLIEETSSGAELPRSPAYAPLFAADDIVLRAPILKPDKMIFIGLNYRDHAAESNMAVPSVPVLFPKFANSIVGPGEAVVIPAEVKECDYEAELAVVIGRRAKKVAREDAMAHVFGYTIVNDVSARDLQLKEGQWTRGKAIDTFAPMGPCVVTADEIPDPGRLDISLALNGTILQHSNTRELIFDIPYLISFLSRTITLEPGDIISTGTPPGVGMGRTPPVWLRDGDVTDVSIEGIGTLSSRYVQERD</sequence>
<dbReference type="SUPFAM" id="SSF56529">
    <property type="entry name" value="FAH"/>
    <property type="match status" value="1"/>
</dbReference>
<dbReference type="PANTHER" id="PTHR42796:SF4">
    <property type="entry name" value="FUMARYLACETOACETATE HYDROLASE DOMAIN-CONTAINING PROTEIN 2A"/>
    <property type="match status" value="1"/>
</dbReference>
<dbReference type="InterPro" id="IPR011234">
    <property type="entry name" value="Fumarylacetoacetase-like_C"/>
</dbReference>
<feature type="domain" description="Fumarylacetoacetase-like C-terminal" evidence="3">
    <location>
        <begin position="73"/>
        <end position="275"/>
    </location>
</feature>
<dbReference type="AlphaFoldDB" id="A0A9X4QXC6"/>
<accession>A0A9X4QXC6</accession>
<dbReference type="EMBL" id="JAPDIA010000009">
    <property type="protein sequence ID" value="MDG0814559.1"/>
    <property type="molecule type" value="Genomic_DNA"/>
</dbReference>
<dbReference type="PANTHER" id="PTHR42796">
    <property type="entry name" value="FUMARYLACETOACETATE HYDROLASE DOMAIN-CONTAINING PROTEIN 2A-RELATED"/>
    <property type="match status" value="1"/>
</dbReference>
<name>A0A9X4QXC6_9BACL</name>
<proteinExistence type="inferred from homology"/>
<dbReference type="GO" id="GO:0046872">
    <property type="term" value="F:metal ion binding"/>
    <property type="evidence" value="ECO:0007669"/>
    <property type="project" value="UniProtKB-KW"/>
</dbReference>
<dbReference type="FunFam" id="3.90.850.10:FF:000002">
    <property type="entry name" value="2-hydroxyhepta-2,4-diene-1,7-dioate isomerase"/>
    <property type="match status" value="1"/>
</dbReference>
<keyword evidence="5" id="KW-1185">Reference proteome</keyword>
<dbReference type="Gene3D" id="3.90.850.10">
    <property type="entry name" value="Fumarylacetoacetase-like, C-terminal domain"/>
    <property type="match status" value="1"/>
</dbReference>
<comment type="caution">
    <text evidence="4">The sequence shown here is derived from an EMBL/GenBank/DDBJ whole genome shotgun (WGS) entry which is preliminary data.</text>
</comment>
<keyword evidence="4" id="KW-0378">Hydrolase</keyword>
<organism evidence="4 5">
    <name type="scientific">Cohnella rhizosphaerae</name>
    <dbReference type="NCBI Taxonomy" id="1457232"/>
    <lineage>
        <taxon>Bacteria</taxon>
        <taxon>Bacillati</taxon>
        <taxon>Bacillota</taxon>
        <taxon>Bacilli</taxon>
        <taxon>Bacillales</taxon>
        <taxon>Paenibacillaceae</taxon>
        <taxon>Cohnella</taxon>
    </lineage>
</organism>
<dbReference type="InterPro" id="IPR051121">
    <property type="entry name" value="FAH"/>
</dbReference>
<reference evidence="4" key="1">
    <citation type="submission" date="2022-10" db="EMBL/GenBank/DDBJ databases">
        <title>Comparative genomic analysis of Cohnella hashimotonis sp. nov., isolated from the International Space Station.</title>
        <authorList>
            <person name="Simpson A."/>
            <person name="Venkateswaran K."/>
        </authorList>
    </citation>
    <scope>NUCLEOTIDE SEQUENCE</scope>
    <source>
        <strain evidence="4">DSM 28161</strain>
    </source>
</reference>
<dbReference type="InterPro" id="IPR036663">
    <property type="entry name" value="Fumarylacetoacetase_C_sf"/>
</dbReference>
<dbReference type="GO" id="GO:0016853">
    <property type="term" value="F:isomerase activity"/>
    <property type="evidence" value="ECO:0007669"/>
    <property type="project" value="UniProtKB-ARBA"/>
</dbReference>
<dbReference type="Pfam" id="PF01557">
    <property type="entry name" value="FAA_hydrolase"/>
    <property type="match status" value="1"/>
</dbReference>
<protein>
    <submittedName>
        <fullName evidence="4">Fumarylacetoacetate hydrolase family protein</fullName>
    </submittedName>
</protein>
<keyword evidence="2" id="KW-0479">Metal-binding</keyword>
<comment type="similarity">
    <text evidence="1">Belongs to the FAH family.</text>
</comment>
<evidence type="ECO:0000256" key="2">
    <source>
        <dbReference type="ARBA" id="ARBA00022723"/>
    </source>
</evidence>
<dbReference type="GO" id="GO:0019752">
    <property type="term" value="P:carboxylic acid metabolic process"/>
    <property type="evidence" value="ECO:0007669"/>
    <property type="project" value="UniProtKB-ARBA"/>
</dbReference>
<dbReference type="RefSeq" id="WP_277539761.1">
    <property type="nucleotide sequence ID" value="NZ_JAPDIA010000009.1"/>
</dbReference>
<gene>
    <name evidence="4" type="ORF">OMP40_38705</name>
</gene>
<dbReference type="GO" id="GO:0016787">
    <property type="term" value="F:hydrolase activity"/>
    <property type="evidence" value="ECO:0007669"/>
    <property type="project" value="UniProtKB-KW"/>
</dbReference>
<evidence type="ECO:0000313" key="4">
    <source>
        <dbReference type="EMBL" id="MDG0814559.1"/>
    </source>
</evidence>
<evidence type="ECO:0000313" key="5">
    <source>
        <dbReference type="Proteomes" id="UP001153404"/>
    </source>
</evidence>
<evidence type="ECO:0000259" key="3">
    <source>
        <dbReference type="Pfam" id="PF01557"/>
    </source>
</evidence>